<evidence type="ECO:0000256" key="2">
    <source>
        <dbReference type="ARBA" id="ARBA00009212"/>
    </source>
</evidence>
<evidence type="ECO:0000256" key="1">
    <source>
        <dbReference type="ARBA" id="ARBA00004651"/>
    </source>
</evidence>
<dbReference type="EMBL" id="WOCA01000001">
    <property type="protein sequence ID" value="MUK87051.1"/>
    <property type="molecule type" value="Genomic_DNA"/>
</dbReference>
<dbReference type="GO" id="GO:0005886">
    <property type="term" value="C:plasma membrane"/>
    <property type="evidence" value="ECO:0007669"/>
    <property type="project" value="UniProtKB-SubCell"/>
</dbReference>
<organism evidence="10 11">
    <name type="scientific">Ornithinibacillus caprae</name>
    <dbReference type="NCBI Taxonomy" id="2678566"/>
    <lineage>
        <taxon>Bacteria</taxon>
        <taxon>Bacillati</taxon>
        <taxon>Bacillota</taxon>
        <taxon>Bacilli</taxon>
        <taxon>Bacillales</taxon>
        <taxon>Bacillaceae</taxon>
        <taxon>Ornithinibacillus</taxon>
    </lineage>
</organism>
<proteinExistence type="inferred from homology"/>
<dbReference type="AlphaFoldDB" id="A0A6N8FD14"/>
<evidence type="ECO:0000256" key="5">
    <source>
        <dbReference type="ARBA" id="ARBA00022692"/>
    </source>
</evidence>
<dbReference type="InterPro" id="IPR007208">
    <property type="entry name" value="MrpF/PhaF-like"/>
</dbReference>
<dbReference type="Pfam" id="PF04066">
    <property type="entry name" value="MrpF_PhaF"/>
    <property type="match status" value="1"/>
</dbReference>
<dbReference type="NCBIfam" id="NF009248">
    <property type="entry name" value="PRK12600.1"/>
    <property type="match status" value="1"/>
</dbReference>
<keyword evidence="8" id="KW-0050">Antiport</keyword>
<feature type="transmembrane region" description="Helical" evidence="9">
    <location>
        <begin position="74"/>
        <end position="93"/>
    </location>
</feature>
<evidence type="ECO:0000256" key="7">
    <source>
        <dbReference type="ARBA" id="ARBA00023136"/>
    </source>
</evidence>
<comment type="subcellular location">
    <subcellularLocation>
        <location evidence="1 8">Cell membrane</location>
        <topology evidence="1 8">Multi-pass membrane protein</topology>
    </subcellularLocation>
</comment>
<evidence type="ECO:0000256" key="9">
    <source>
        <dbReference type="SAM" id="Phobius"/>
    </source>
</evidence>
<keyword evidence="5 9" id="KW-0812">Transmembrane</keyword>
<dbReference type="RefSeq" id="WP_155666398.1">
    <property type="nucleotide sequence ID" value="NZ_WOCA01000001.1"/>
</dbReference>
<comment type="caution">
    <text evidence="10">The sequence shown here is derived from an EMBL/GenBank/DDBJ whole genome shotgun (WGS) entry which is preliminary data.</text>
</comment>
<evidence type="ECO:0000313" key="11">
    <source>
        <dbReference type="Proteomes" id="UP000469125"/>
    </source>
</evidence>
<evidence type="ECO:0000256" key="3">
    <source>
        <dbReference type="ARBA" id="ARBA00022448"/>
    </source>
</evidence>
<accession>A0A6N8FD14</accession>
<evidence type="ECO:0000313" key="10">
    <source>
        <dbReference type="EMBL" id="MUK87051.1"/>
    </source>
</evidence>
<keyword evidence="11" id="KW-1185">Reference proteome</keyword>
<dbReference type="PANTHER" id="PTHR34702:SF1">
    <property type="entry name" value="NA(+)_H(+) ANTIPORTER SUBUNIT F"/>
    <property type="match status" value="1"/>
</dbReference>
<keyword evidence="3 8" id="KW-0813">Transport</keyword>
<feature type="transmembrane region" description="Helical" evidence="9">
    <location>
        <begin position="45"/>
        <end position="68"/>
    </location>
</feature>
<keyword evidence="8" id="KW-0406">Ion transport</keyword>
<dbReference type="PIRSF" id="PIRSF028784">
    <property type="entry name" value="MrpF"/>
    <property type="match status" value="1"/>
</dbReference>
<name>A0A6N8FD14_9BACI</name>
<protein>
    <submittedName>
        <fullName evidence="10">Na(+)/H(+) antiporter subunit F1</fullName>
    </submittedName>
</protein>
<keyword evidence="6 9" id="KW-1133">Transmembrane helix</keyword>
<dbReference type="Proteomes" id="UP000469125">
    <property type="component" value="Unassembled WGS sequence"/>
</dbReference>
<gene>
    <name evidence="10" type="ORF">GMD78_01365</name>
</gene>
<dbReference type="GO" id="GO:0015385">
    <property type="term" value="F:sodium:proton antiporter activity"/>
    <property type="evidence" value="ECO:0007669"/>
    <property type="project" value="TreeGrafter"/>
</dbReference>
<keyword evidence="4 8" id="KW-1003">Cell membrane</keyword>
<evidence type="ECO:0000256" key="4">
    <source>
        <dbReference type="ARBA" id="ARBA00022475"/>
    </source>
</evidence>
<evidence type="ECO:0000256" key="8">
    <source>
        <dbReference type="PIRNR" id="PIRNR028784"/>
    </source>
</evidence>
<sequence length="104" mass="11242">MTDTLYQASEALLEITVFICFIAISISLLLLLYRMIDGPTSPDRAVALDTIGINLMGVAALVAIYLVTPNLNDVILLIAVLAFLGTVAIAKYLEKGVIIDRDMD</sequence>
<comment type="similarity">
    <text evidence="2 8">Belongs to the CPA3 antiporters (TC 2.A.63) subunit F family.</text>
</comment>
<reference evidence="10 11" key="1">
    <citation type="submission" date="2019-11" db="EMBL/GenBank/DDBJ databases">
        <authorList>
            <person name="Li X."/>
        </authorList>
    </citation>
    <scope>NUCLEOTIDE SEQUENCE [LARGE SCALE GENOMIC DNA]</scope>
    <source>
        <strain evidence="10 11">L9</strain>
    </source>
</reference>
<dbReference type="PANTHER" id="PTHR34702">
    <property type="entry name" value="NA(+)/H(+) ANTIPORTER SUBUNIT F1"/>
    <property type="match status" value="1"/>
</dbReference>
<feature type="transmembrane region" description="Helical" evidence="9">
    <location>
        <begin position="12"/>
        <end position="33"/>
    </location>
</feature>
<keyword evidence="7 8" id="KW-0472">Membrane</keyword>
<evidence type="ECO:0000256" key="6">
    <source>
        <dbReference type="ARBA" id="ARBA00022989"/>
    </source>
</evidence>